<keyword evidence="7" id="KW-1185">Reference proteome</keyword>
<evidence type="ECO:0000313" key="7">
    <source>
        <dbReference type="Proteomes" id="UP000032142"/>
    </source>
</evidence>
<comment type="subcellular location">
    <subcellularLocation>
        <location evidence="1">Membrane</location>
        <topology evidence="1">Single-pass membrane protein</topology>
    </subcellularLocation>
</comment>
<reference evidence="7" key="1">
    <citation type="submission" date="2014-09" db="EMBL/GenBank/DDBJ databases">
        <authorList>
            <person name="Mudge J."/>
            <person name="Ramaraj T."/>
            <person name="Lindquist I.E."/>
            <person name="Bharti A.K."/>
            <person name="Sundararajan A."/>
            <person name="Cameron C.T."/>
            <person name="Woodward J.E."/>
            <person name="May G.D."/>
            <person name="Brubaker C."/>
            <person name="Broadhvest J."/>
            <person name="Wilkins T.A."/>
        </authorList>
    </citation>
    <scope>NUCLEOTIDE SEQUENCE</scope>
    <source>
        <strain evidence="7">cv. AKA8401</strain>
    </source>
</reference>
<keyword evidence="2" id="KW-0812">Transmembrane</keyword>
<keyword evidence="4" id="KW-0472">Membrane</keyword>
<comment type="caution">
    <text evidence="6">The sequence shown here is derived from an EMBL/GenBank/DDBJ whole genome shotgun (WGS) entry which is preliminary data.</text>
</comment>
<dbReference type="Pfam" id="PF05633">
    <property type="entry name" value="ROH1-like"/>
    <property type="match status" value="1"/>
</dbReference>
<organism evidence="6 7">
    <name type="scientific">Gossypium arboreum</name>
    <name type="common">Tree cotton</name>
    <name type="synonym">Gossypium nanking</name>
    <dbReference type="NCBI Taxonomy" id="29729"/>
    <lineage>
        <taxon>Eukaryota</taxon>
        <taxon>Viridiplantae</taxon>
        <taxon>Streptophyta</taxon>
        <taxon>Embryophyta</taxon>
        <taxon>Tracheophyta</taxon>
        <taxon>Spermatophyta</taxon>
        <taxon>Magnoliopsida</taxon>
        <taxon>eudicotyledons</taxon>
        <taxon>Gunneridae</taxon>
        <taxon>Pentapetalae</taxon>
        <taxon>rosids</taxon>
        <taxon>malvids</taxon>
        <taxon>Malvales</taxon>
        <taxon>Malvaceae</taxon>
        <taxon>Malvoideae</taxon>
        <taxon>Gossypium</taxon>
    </lineage>
</organism>
<evidence type="ECO:0000256" key="2">
    <source>
        <dbReference type="ARBA" id="ARBA00022692"/>
    </source>
</evidence>
<evidence type="ECO:0000256" key="4">
    <source>
        <dbReference type="ARBA" id="ARBA00023136"/>
    </source>
</evidence>
<protein>
    <submittedName>
        <fullName evidence="6">Uncharacterized protein</fullName>
    </submittedName>
</protein>
<evidence type="ECO:0000313" key="6">
    <source>
        <dbReference type="EMBL" id="KHG08738.1"/>
    </source>
</evidence>
<dbReference type="EMBL" id="JRRC01507893">
    <property type="protein sequence ID" value="KHG08738.1"/>
    <property type="molecule type" value="Genomic_DNA"/>
</dbReference>
<dbReference type="GO" id="GO:0016020">
    <property type="term" value="C:membrane"/>
    <property type="evidence" value="ECO:0007669"/>
    <property type="project" value="UniProtKB-SubCell"/>
</dbReference>
<dbReference type="Proteomes" id="UP000032142">
    <property type="component" value="Unassembled WGS sequence"/>
</dbReference>
<accession>A0A0B0N2X8</accession>
<proteinExistence type="inferred from homology"/>
<evidence type="ECO:0000256" key="5">
    <source>
        <dbReference type="ARBA" id="ARBA00035114"/>
    </source>
</evidence>
<name>A0A0B0N2X8_GOSAR</name>
<dbReference type="AlphaFoldDB" id="A0A0B0N2X8"/>
<keyword evidence="3" id="KW-1133">Transmembrane helix</keyword>
<gene>
    <name evidence="6" type="ORF">F383_36084</name>
</gene>
<dbReference type="InterPro" id="IPR008511">
    <property type="entry name" value="ROH1-like"/>
</dbReference>
<evidence type="ECO:0000256" key="1">
    <source>
        <dbReference type="ARBA" id="ARBA00004167"/>
    </source>
</evidence>
<comment type="similarity">
    <text evidence="5">Belongs to the ROH1 family.</text>
</comment>
<evidence type="ECO:0000256" key="3">
    <source>
        <dbReference type="ARBA" id="ARBA00022989"/>
    </source>
</evidence>
<sequence length="374" mass="42573">MESLNNGSGFNEVELESFQRQIADRFQDLGSVSSDELLSLPWVRKLLDVFLSCEEEFRGILVNNKGRLMKPPLDRLIADFYERSVKSLDVCNAIRDGLDQIKQWQKLMEIVICALGHRNVNKNNTNKRILGEGQVRRARKALSELAVGLVDDKDSSQPLALRNRSFGRNNNSSNSQSKDQHRLGYFRSLSWNVSRSWSAAKQLQAIGSNLVSPRANEITATNGLAMLVFTMGNVLLFVMWALVAAIPCQDRGLQVHFYMSRQFPWAASILSLHDKIMEESRKKDRKNTSGLLMEIYQIDKCSRSLSELTGSVQFPISEEKEKELRQRVEEMGQVYEAVTEGLEPLEKKVRELFHRIVHSRTEGLDCLGRGHNSE</sequence>
<dbReference type="PANTHER" id="PTHR31509">
    <property type="entry name" value="BPS1-LIKE PROTEIN"/>
    <property type="match status" value="1"/>
</dbReference>